<sequence>MLTTLRNFLTFGEAKLLTEKEFVSVPELGPMPYEDIEVKIYIHKDQYIRGLEKEILTTKGMLPPKVQLYLREKGGHYWKSIPIKDADWRNLQYLLSRVSEEQVEYFSACLNN</sequence>
<dbReference type="RefSeq" id="WP_345371300.1">
    <property type="nucleotide sequence ID" value="NZ_BAABJX010000029.1"/>
</dbReference>
<dbReference type="EMBL" id="BAABJX010000029">
    <property type="protein sequence ID" value="GAA4834118.1"/>
    <property type="molecule type" value="Genomic_DNA"/>
</dbReference>
<name>A0ABP9DCB6_9BACT</name>
<gene>
    <name evidence="1" type="ORF">GCM10023331_19200</name>
</gene>
<accession>A0ABP9DCB6</accession>
<organism evidence="1 2">
    <name type="scientific">Algivirga pacifica</name>
    <dbReference type="NCBI Taxonomy" id="1162670"/>
    <lineage>
        <taxon>Bacteria</taxon>
        <taxon>Pseudomonadati</taxon>
        <taxon>Bacteroidota</taxon>
        <taxon>Cytophagia</taxon>
        <taxon>Cytophagales</taxon>
        <taxon>Flammeovirgaceae</taxon>
        <taxon>Algivirga</taxon>
    </lineage>
</organism>
<evidence type="ECO:0000313" key="1">
    <source>
        <dbReference type="EMBL" id="GAA4834118.1"/>
    </source>
</evidence>
<proteinExistence type="predicted"/>
<evidence type="ECO:0000313" key="2">
    <source>
        <dbReference type="Proteomes" id="UP001500298"/>
    </source>
</evidence>
<reference evidence="2" key="1">
    <citation type="journal article" date="2019" name="Int. J. Syst. Evol. Microbiol.">
        <title>The Global Catalogue of Microorganisms (GCM) 10K type strain sequencing project: providing services to taxonomists for standard genome sequencing and annotation.</title>
        <authorList>
            <consortium name="The Broad Institute Genomics Platform"/>
            <consortium name="The Broad Institute Genome Sequencing Center for Infectious Disease"/>
            <person name="Wu L."/>
            <person name="Ma J."/>
        </authorList>
    </citation>
    <scope>NUCLEOTIDE SEQUENCE [LARGE SCALE GENOMIC DNA]</scope>
    <source>
        <strain evidence="2">JCM 18326</strain>
    </source>
</reference>
<protein>
    <submittedName>
        <fullName evidence="1">Uncharacterized protein</fullName>
    </submittedName>
</protein>
<keyword evidence="2" id="KW-1185">Reference proteome</keyword>
<comment type="caution">
    <text evidence="1">The sequence shown here is derived from an EMBL/GenBank/DDBJ whole genome shotgun (WGS) entry which is preliminary data.</text>
</comment>
<dbReference type="Proteomes" id="UP001500298">
    <property type="component" value="Unassembled WGS sequence"/>
</dbReference>